<proteinExistence type="predicted"/>
<dbReference type="SUPFAM" id="SSF53383">
    <property type="entry name" value="PLP-dependent transferases"/>
    <property type="match status" value="1"/>
</dbReference>
<dbReference type="InterPro" id="IPR000277">
    <property type="entry name" value="Cys/Met-Metab_PyrdxlP-dep_enz"/>
</dbReference>
<dbReference type="InterPro" id="IPR051750">
    <property type="entry name" value="Trans-sulfuration_enzymes"/>
</dbReference>
<dbReference type="InterPro" id="IPR054542">
    <property type="entry name" value="Cys_met_metab_PP"/>
</dbReference>
<reference evidence="4 5" key="1">
    <citation type="journal article" date="2015" name="Genome Biol. Evol.">
        <title>Phylogenomic analyses indicate that early fungi evolved digesting cell walls of algal ancestors of land plants.</title>
        <authorList>
            <person name="Chang Y."/>
            <person name="Wang S."/>
            <person name="Sekimoto S."/>
            <person name="Aerts A.L."/>
            <person name="Choi C."/>
            <person name="Clum A."/>
            <person name="LaButti K.M."/>
            <person name="Lindquist E.A."/>
            <person name="Yee Ngan C."/>
            <person name="Ohm R.A."/>
            <person name="Salamov A.A."/>
            <person name="Grigoriev I.V."/>
            <person name="Spatafora J.W."/>
            <person name="Berbee M.L."/>
        </authorList>
    </citation>
    <scope>NUCLEOTIDE SEQUENCE [LARGE SCALE GENOMIC DNA]</scope>
    <source>
        <strain evidence="4 5">JEL478</strain>
    </source>
</reference>
<evidence type="ECO:0000256" key="1">
    <source>
        <dbReference type="ARBA" id="ARBA00001933"/>
    </source>
</evidence>
<dbReference type="OMA" id="KVAKRCR"/>
<dbReference type="EMBL" id="KQ965738">
    <property type="protein sequence ID" value="KXS19431.1"/>
    <property type="molecule type" value="Genomic_DNA"/>
</dbReference>
<dbReference type="Proteomes" id="UP000070544">
    <property type="component" value="Unassembled WGS sequence"/>
</dbReference>
<dbReference type="Gene3D" id="3.40.640.10">
    <property type="entry name" value="Type I PLP-dependent aspartate aminotransferase-like (Major domain)"/>
    <property type="match status" value="1"/>
</dbReference>
<sequence>MDEHPFLTFNAFSSKLGTPIPPDSQHSVSVTLPTWKDNVRYEEGDPEVHNQLQTGYPRFVYHKLVRKLMDVCERKFARDGEKVLVLPSWGTAQQCREFIRSQSADAGPVPIRIVELAVAKPRAQTAAPEAARYPAISSASEADEFAGFPEVTLYIVVFPEAHAKVAKQFWQHSGAIISSRKAQHCLRVLSRTSDTFASATGASFHDQLSRAPRYFAKGPVSAESVASAREAAATQRSAIDVDTYVEERFGRNLSVQMADAAKIVVRRRIAGVLGEESNETDAENLVQQVAQEIADRGTNHESSDTSHNSTAADGHKVDRGIPGLADKDVFLFPCGMNAIYTTHVVLRRTFGELKSVQYGFPYLDTLKILQKFGAGAYFLGNGTEEELDYLEREVLPKEKILAVFTEFPSNPLCKSANLSRLRQLANTHSFLIVIDETIANFVNVSVLEYADVVCSSLTKIFSGDSNVMGGSVVLNPLSPHYHELTKGFKEHHEDIVWCEDALFLERNSRDFRRRALICNKNAEFLAEFLRNHPAVERVHYPKYTNTDVYERHKRPDGGFGSLFSVVFKEDSKAISFYDALRCAKGPSLGTNFTLASPYAILAHYGELDWAETFGVSRWLVRVSVGMEQQDVLLTVFTEALSVPE</sequence>
<dbReference type="AlphaFoldDB" id="A0A139ARQ8"/>
<dbReference type="PANTHER" id="PTHR42699">
    <property type="match status" value="1"/>
</dbReference>
<dbReference type="InterPro" id="IPR015422">
    <property type="entry name" value="PyrdxlP-dep_Trfase_small"/>
</dbReference>
<dbReference type="Pfam" id="PF01053">
    <property type="entry name" value="Cys_Met_Meta_PP"/>
    <property type="match status" value="1"/>
</dbReference>
<dbReference type="InterPro" id="IPR015421">
    <property type="entry name" value="PyrdxlP-dep_Trfase_major"/>
</dbReference>
<dbReference type="GO" id="GO:0003962">
    <property type="term" value="F:cystathionine gamma-synthase activity"/>
    <property type="evidence" value="ECO:0007669"/>
    <property type="project" value="TreeGrafter"/>
</dbReference>
<gene>
    <name evidence="4" type="ORF">M427DRAFT_52872</name>
</gene>
<dbReference type="FunFam" id="3.90.1150.10:FF:000063">
    <property type="entry name" value="Probable cystathionine gamma-synthase"/>
    <property type="match status" value="1"/>
</dbReference>
<dbReference type="GO" id="GO:0019346">
    <property type="term" value="P:transsulfuration"/>
    <property type="evidence" value="ECO:0007669"/>
    <property type="project" value="InterPro"/>
</dbReference>
<accession>A0A139ARQ8</accession>
<dbReference type="InterPro" id="IPR015424">
    <property type="entry name" value="PyrdxlP-dep_Trfase"/>
</dbReference>
<organism evidence="4 5">
    <name type="scientific">Gonapodya prolifera (strain JEL478)</name>
    <name type="common">Monoblepharis prolifera</name>
    <dbReference type="NCBI Taxonomy" id="1344416"/>
    <lineage>
        <taxon>Eukaryota</taxon>
        <taxon>Fungi</taxon>
        <taxon>Fungi incertae sedis</taxon>
        <taxon>Chytridiomycota</taxon>
        <taxon>Chytridiomycota incertae sedis</taxon>
        <taxon>Monoblepharidomycetes</taxon>
        <taxon>Monoblepharidales</taxon>
        <taxon>Gonapodyaceae</taxon>
        <taxon>Gonapodya</taxon>
    </lineage>
</organism>
<dbReference type="PROSITE" id="PS00868">
    <property type="entry name" value="CYS_MET_METAB_PP"/>
    <property type="match status" value="1"/>
</dbReference>
<keyword evidence="5" id="KW-1185">Reference proteome</keyword>
<dbReference type="OrthoDB" id="10047078at2759"/>
<dbReference type="GO" id="GO:0030170">
    <property type="term" value="F:pyridoxal phosphate binding"/>
    <property type="evidence" value="ECO:0007669"/>
    <property type="project" value="InterPro"/>
</dbReference>
<dbReference type="Gene3D" id="3.90.1150.10">
    <property type="entry name" value="Aspartate Aminotransferase, domain 1"/>
    <property type="match status" value="1"/>
</dbReference>
<evidence type="ECO:0000313" key="4">
    <source>
        <dbReference type="EMBL" id="KXS19431.1"/>
    </source>
</evidence>
<dbReference type="STRING" id="1344416.A0A139ARQ8"/>
<feature type="region of interest" description="Disordered" evidence="3">
    <location>
        <begin position="295"/>
        <end position="318"/>
    </location>
</feature>
<keyword evidence="2" id="KW-0663">Pyridoxal phosphate</keyword>
<evidence type="ECO:0000313" key="5">
    <source>
        <dbReference type="Proteomes" id="UP000070544"/>
    </source>
</evidence>
<comment type="cofactor">
    <cofactor evidence="1">
        <name>pyridoxal 5'-phosphate</name>
        <dbReference type="ChEBI" id="CHEBI:597326"/>
    </cofactor>
</comment>
<feature type="compositionally biased region" description="Basic and acidic residues" evidence="3">
    <location>
        <begin position="295"/>
        <end position="304"/>
    </location>
</feature>
<evidence type="ECO:0000256" key="3">
    <source>
        <dbReference type="SAM" id="MobiDB-lite"/>
    </source>
</evidence>
<evidence type="ECO:0000256" key="2">
    <source>
        <dbReference type="ARBA" id="ARBA00022898"/>
    </source>
</evidence>
<name>A0A139ARQ8_GONPJ</name>
<dbReference type="PANTHER" id="PTHR42699:SF1">
    <property type="entry name" value="CYSTATHIONINE GAMMA-SYNTHASE-RELATED"/>
    <property type="match status" value="1"/>
</dbReference>
<protein>
    <submittedName>
        <fullName evidence="4">Cystathionine gamma-synthase</fullName>
    </submittedName>
</protein>